<feature type="transmembrane region" description="Helical" evidence="6">
    <location>
        <begin position="168"/>
        <end position="187"/>
    </location>
</feature>
<name>A0ABS8QLV7_9BACI</name>
<feature type="transmembrane region" description="Helical" evidence="6">
    <location>
        <begin position="241"/>
        <end position="261"/>
    </location>
</feature>
<feature type="transmembrane region" description="Helical" evidence="6">
    <location>
        <begin position="393"/>
        <end position="414"/>
    </location>
</feature>
<keyword evidence="2" id="KW-1003">Cell membrane</keyword>
<evidence type="ECO:0000256" key="6">
    <source>
        <dbReference type="SAM" id="Phobius"/>
    </source>
</evidence>
<feature type="transmembrane region" description="Helical" evidence="6">
    <location>
        <begin position="292"/>
        <end position="309"/>
    </location>
</feature>
<reference evidence="7 8" key="1">
    <citation type="journal article" date="2023" name="Antonie Van Leeuwenhoek">
        <title>Unveiling the genomic potential of a novel thermostable glycoside hydrolases producing Neobacillus sedimentimangrovi UE25.</title>
        <authorList>
            <person name="Ejaz U."/>
            <person name="Saleem F."/>
            <person name="Rashid R."/>
            <person name="Hasan K.A."/>
            <person name="Syed M.N."/>
            <person name="Sohail M."/>
        </authorList>
    </citation>
    <scope>NUCLEOTIDE SEQUENCE [LARGE SCALE GENOMIC DNA]</scope>
    <source>
        <strain evidence="7 8">UE25</strain>
    </source>
</reference>
<accession>A0ABS8QLV7</accession>
<feature type="transmembrane region" description="Helical" evidence="6">
    <location>
        <begin position="9"/>
        <end position="31"/>
    </location>
</feature>
<feature type="transmembrane region" description="Helical" evidence="6">
    <location>
        <begin position="490"/>
        <end position="512"/>
    </location>
</feature>
<evidence type="ECO:0000256" key="5">
    <source>
        <dbReference type="ARBA" id="ARBA00023136"/>
    </source>
</evidence>
<keyword evidence="3 6" id="KW-0812">Transmembrane</keyword>
<feature type="transmembrane region" description="Helical" evidence="6">
    <location>
        <begin position="51"/>
        <end position="74"/>
    </location>
</feature>
<evidence type="ECO:0000256" key="3">
    <source>
        <dbReference type="ARBA" id="ARBA00022692"/>
    </source>
</evidence>
<dbReference type="EMBL" id="JAJODE010000038">
    <property type="protein sequence ID" value="MCD4839695.1"/>
    <property type="molecule type" value="Genomic_DNA"/>
</dbReference>
<dbReference type="CDD" id="cd13124">
    <property type="entry name" value="MATE_SpoVB_like"/>
    <property type="match status" value="1"/>
</dbReference>
<organism evidence="7 8">
    <name type="scientific">Neobacillus sedimentimangrovi</name>
    <dbReference type="NCBI Taxonomy" id="2699460"/>
    <lineage>
        <taxon>Bacteria</taxon>
        <taxon>Bacillati</taxon>
        <taxon>Bacillota</taxon>
        <taxon>Bacilli</taxon>
        <taxon>Bacillales</taxon>
        <taxon>Bacillaceae</taxon>
        <taxon>Neobacillus</taxon>
    </lineage>
</organism>
<dbReference type="RefSeq" id="WP_231315066.1">
    <property type="nucleotide sequence ID" value="NZ_JAJODE010000038.1"/>
</dbReference>
<comment type="subcellular location">
    <subcellularLocation>
        <location evidence="1">Cell membrane</location>
        <topology evidence="1">Multi-pass membrane protein</topology>
    </subcellularLocation>
</comment>
<dbReference type="InterPro" id="IPR002797">
    <property type="entry name" value="Polysacc_synth"/>
</dbReference>
<sequence>MEDQNPSKVLFKGAFILTIAAIIVKILSAFYRIPFQNIVGDIGFYIYQQIYPFYGIAVVLATTGFPVVISKLYAEQKEKGNNEKSRLLLFISFCYLQVFGFICFFLLYFGANQIAYWMDDPHLYILIRVVSIVFLIFPIVSVLRGYFQGIGDMVPTALSQVGEQSTRVVTILFLSFLFMLKGESLYFVGGGAMVGSITGSVISVVLLFMFLWIRKEWKLVAPRKGMLQNNSQYIKQLIKALTYQGLTICLSGMFLIFIQLADALNLHSLLIASGIPSEMAKGLKGVFDRGQPFIQLGTVAATSMSLTLVPLITRERLVAKPEFLYHKIQLAIKVSIVIGVGASAGLWAIIRPANRMLFENELGSPVLGVLSFSILFTSVIITIISIMQGIGRLIFPAFVITILLPIKYSLNLFFVPDFGIMGAAVSTVITLGIITFLLFFHLKKLVPIPVVSVRFFGVVFTAAIVMVFVLKGYLLLSEFIIATLGSASRLTVAFQSLSAVCLGAMIFTFIIIRKRVFLEEELALFPLGSKLIYFLARKDRG</sequence>
<evidence type="ECO:0000256" key="4">
    <source>
        <dbReference type="ARBA" id="ARBA00022989"/>
    </source>
</evidence>
<feature type="transmembrane region" description="Helical" evidence="6">
    <location>
        <begin position="123"/>
        <end position="147"/>
    </location>
</feature>
<evidence type="ECO:0000313" key="8">
    <source>
        <dbReference type="Proteomes" id="UP001162836"/>
    </source>
</evidence>
<keyword evidence="4 6" id="KW-1133">Transmembrane helix</keyword>
<dbReference type="PIRSF" id="PIRSF038958">
    <property type="entry name" value="PG_synth_SpoVB"/>
    <property type="match status" value="1"/>
</dbReference>
<evidence type="ECO:0000313" key="7">
    <source>
        <dbReference type="EMBL" id="MCD4839695.1"/>
    </source>
</evidence>
<feature type="transmembrane region" description="Helical" evidence="6">
    <location>
        <begin position="86"/>
        <end position="111"/>
    </location>
</feature>
<keyword evidence="8" id="KW-1185">Reference proteome</keyword>
<feature type="transmembrane region" description="Helical" evidence="6">
    <location>
        <begin position="362"/>
        <end position="386"/>
    </location>
</feature>
<dbReference type="InterPro" id="IPR024923">
    <property type="entry name" value="PG_synth_SpoVB"/>
</dbReference>
<dbReference type="InterPro" id="IPR050833">
    <property type="entry name" value="Poly_Biosynth_Transport"/>
</dbReference>
<feature type="transmembrane region" description="Helical" evidence="6">
    <location>
        <begin position="330"/>
        <end position="350"/>
    </location>
</feature>
<evidence type="ECO:0000256" key="1">
    <source>
        <dbReference type="ARBA" id="ARBA00004651"/>
    </source>
</evidence>
<dbReference type="Pfam" id="PF01943">
    <property type="entry name" value="Polysacc_synt"/>
    <property type="match status" value="1"/>
</dbReference>
<dbReference type="PANTHER" id="PTHR30250">
    <property type="entry name" value="PST FAMILY PREDICTED COLANIC ACID TRANSPORTER"/>
    <property type="match status" value="1"/>
</dbReference>
<feature type="transmembrane region" description="Helical" evidence="6">
    <location>
        <begin position="451"/>
        <end position="470"/>
    </location>
</feature>
<evidence type="ECO:0000256" key="2">
    <source>
        <dbReference type="ARBA" id="ARBA00022475"/>
    </source>
</evidence>
<comment type="caution">
    <text evidence="7">The sequence shown here is derived from an EMBL/GenBank/DDBJ whole genome shotgun (WGS) entry which is preliminary data.</text>
</comment>
<feature type="transmembrane region" description="Helical" evidence="6">
    <location>
        <begin position="420"/>
        <end position="439"/>
    </location>
</feature>
<gene>
    <name evidence="7" type="ORF">LRS37_12635</name>
</gene>
<dbReference type="Proteomes" id="UP001162836">
    <property type="component" value="Unassembled WGS sequence"/>
</dbReference>
<feature type="transmembrane region" description="Helical" evidence="6">
    <location>
        <begin position="193"/>
        <end position="213"/>
    </location>
</feature>
<proteinExistence type="predicted"/>
<dbReference type="PANTHER" id="PTHR30250:SF29">
    <property type="entry name" value="POLYSACCHARIDE BIOSYNTHESIS PROTEIN C-TERMINAL DOMAIN-CONTAINING PROTEIN"/>
    <property type="match status" value="1"/>
</dbReference>
<keyword evidence="5 6" id="KW-0472">Membrane</keyword>
<protein>
    <submittedName>
        <fullName evidence="7">Polysaccharide biosynthesis protein</fullName>
    </submittedName>
</protein>